<name>A0A9N9LTQ3_9HELO</name>
<evidence type="ECO:0000313" key="3">
    <source>
        <dbReference type="Proteomes" id="UP000701801"/>
    </source>
</evidence>
<protein>
    <submittedName>
        <fullName evidence="2">Uncharacterized protein</fullName>
    </submittedName>
</protein>
<feature type="compositionally biased region" description="Polar residues" evidence="1">
    <location>
        <begin position="47"/>
        <end position="64"/>
    </location>
</feature>
<feature type="region of interest" description="Disordered" evidence="1">
    <location>
        <begin position="1"/>
        <end position="64"/>
    </location>
</feature>
<accession>A0A9N9LTQ3</accession>
<dbReference type="EMBL" id="CAJVRM010000289">
    <property type="protein sequence ID" value="CAG8978955.1"/>
    <property type="molecule type" value="Genomic_DNA"/>
</dbReference>
<feature type="compositionally biased region" description="Polar residues" evidence="1">
    <location>
        <begin position="1"/>
        <end position="10"/>
    </location>
</feature>
<feature type="region of interest" description="Disordered" evidence="1">
    <location>
        <begin position="86"/>
        <end position="109"/>
    </location>
</feature>
<comment type="caution">
    <text evidence="2">The sequence shown here is derived from an EMBL/GenBank/DDBJ whole genome shotgun (WGS) entry which is preliminary data.</text>
</comment>
<evidence type="ECO:0000313" key="2">
    <source>
        <dbReference type="EMBL" id="CAG8978955.1"/>
    </source>
</evidence>
<sequence>MRAQPLQENTKTNDKQRPFTIKLFSDPHHPQMSESTQGKRLSDVEHFNQTSTQSTGNPNASKAKSSIDFQLSAFFGLDVDPKLRLDRLPDGGKPNRTAEWKGQTCGLQR</sequence>
<organism evidence="2 3">
    <name type="scientific">Hymenoscyphus albidus</name>
    <dbReference type="NCBI Taxonomy" id="595503"/>
    <lineage>
        <taxon>Eukaryota</taxon>
        <taxon>Fungi</taxon>
        <taxon>Dikarya</taxon>
        <taxon>Ascomycota</taxon>
        <taxon>Pezizomycotina</taxon>
        <taxon>Leotiomycetes</taxon>
        <taxon>Helotiales</taxon>
        <taxon>Helotiaceae</taxon>
        <taxon>Hymenoscyphus</taxon>
    </lineage>
</organism>
<dbReference type="Proteomes" id="UP000701801">
    <property type="component" value="Unassembled WGS sequence"/>
</dbReference>
<proteinExistence type="predicted"/>
<keyword evidence="3" id="KW-1185">Reference proteome</keyword>
<evidence type="ECO:0000256" key="1">
    <source>
        <dbReference type="SAM" id="MobiDB-lite"/>
    </source>
</evidence>
<dbReference type="AlphaFoldDB" id="A0A9N9LTQ3"/>
<dbReference type="OrthoDB" id="10319123at2759"/>
<reference evidence="2" key="1">
    <citation type="submission" date="2021-07" db="EMBL/GenBank/DDBJ databases">
        <authorList>
            <person name="Durling M."/>
        </authorList>
    </citation>
    <scope>NUCLEOTIDE SEQUENCE</scope>
</reference>
<gene>
    <name evidence="2" type="ORF">HYALB_00012407</name>
</gene>